<keyword evidence="2" id="KW-1185">Reference proteome</keyword>
<protein>
    <submittedName>
        <fullName evidence="1">Uncharacterized protein</fullName>
    </submittedName>
</protein>
<sequence>MQFLNVIHTKRGGLATPIVGETGLRKKRVCRNIPPIDRVRQIQIDRKHVEECSWMLHSMCQATCQAAFSFAKTHSPSPREHAGKDFGREVNNSPAREQLLLGQLQSIQRI</sequence>
<evidence type="ECO:0000313" key="1">
    <source>
        <dbReference type="EMBL" id="KAK6756988.1"/>
    </source>
</evidence>
<accession>A0ABR1E2Y8</accession>
<reference evidence="1 2" key="1">
    <citation type="submission" date="2023-08" db="EMBL/GenBank/DDBJ databases">
        <title>A Necator americanus chromosomal reference genome.</title>
        <authorList>
            <person name="Ilik V."/>
            <person name="Petrzelkova K.J."/>
            <person name="Pardy F."/>
            <person name="Fuh T."/>
            <person name="Niatou-Singa F.S."/>
            <person name="Gouil Q."/>
            <person name="Baker L."/>
            <person name="Ritchie M.E."/>
            <person name="Jex A.R."/>
            <person name="Gazzola D."/>
            <person name="Li H."/>
            <person name="Toshio Fujiwara R."/>
            <person name="Zhan B."/>
            <person name="Aroian R.V."/>
            <person name="Pafco B."/>
            <person name="Schwarz E.M."/>
        </authorList>
    </citation>
    <scope>NUCLEOTIDE SEQUENCE [LARGE SCALE GENOMIC DNA]</scope>
    <source>
        <strain evidence="1 2">Aroian</strain>
        <tissue evidence="1">Whole animal</tissue>
    </source>
</reference>
<comment type="caution">
    <text evidence="1">The sequence shown here is derived from an EMBL/GenBank/DDBJ whole genome shotgun (WGS) entry which is preliminary data.</text>
</comment>
<proteinExistence type="predicted"/>
<organism evidence="1 2">
    <name type="scientific">Necator americanus</name>
    <name type="common">Human hookworm</name>
    <dbReference type="NCBI Taxonomy" id="51031"/>
    <lineage>
        <taxon>Eukaryota</taxon>
        <taxon>Metazoa</taxon>
        <taxon>Ecdysozoa</taxon>
        <taxon>Nematoda</taxon>
        <taxon>Chromadorea</taxon>
        <taxon>Rhabditida</taxon>
        <taxon>Rhabditina</taxon>
        <taxon>Rhabditomorpha</taxon>
        <taxon>Strongyloidea</taxon>
        <taxon>Ancylostomatidae</taxon>
        <taxon>Bunostominae</taxon>
        <taxon>Necator</taxon>
    </lineage>
</organism>
<dbReference type="EMBL" id="JAVFWL010000005">
    <property type="protein sequence ID" value="KAK6756988.1"/>
    <property type="molecule type" value="Genomic_DNA"/>
</dbReference>
<dbReference type="Proteomes" id="UP001303046">
    <property type="component" value="Unassembled WGS sequence"/>
</dbReference>
<gene>
    <name evidence="1" type="primary">Necator_chrV.g19844</name>
    <name evidence="1" type="ORF">RB195_015052</name>
</gene>
<evidence type="ECO:0000313" key="2">
    <source>
        <dbReference type="Proteomes" id="UP001303046"/>
    </source>
</evidence>
<name>A0ABR1E2Y8_NECAM</name>